<name>A0A9Q4GU75_MORMO</name>
<evidence type="ECO:0000313" key="2">
    <source>
        <dbReference type="EMBL" id="MCY0790680.1"/>
    </source>
</evidence>
<dbReference type="EMBL" id="JAPNMI010000007">
    <property type="protein sequence ID" value="MCY0790680.1"/>
    <property type="molecule type" value="Genomic_DNA"/>
</dbReference>
<evidence type="ECO:0000256" key="1">
    <source>
        <dbReference type="SAM" id="Phobius"/>
    </source>
</evidence>
<dbReference type="RefSeq" id="WP_260249531.1">
    <property type="nucleotide sequence ID" value="NZ_JALMEJ010000007.1"/>
</dbReference>
<proteinExistence type="predicted"/>
<keyword evidence="1" id="KW-0812">Transmembrane</keyword>
<organism evidence="2 3">
    <name type="scientific">Morganella morganii</name>
    <name type="common">Proteus morganii</name>
    <dbReference type="NCBI Taxonomy" id="582"/>
    <lineage>
        <taxon>Bacteria</taxon>
        <taxon>Pseudomonadati</taxon>
        <taxon>Pseudomonadota</taxon>
        <taxon>Gammaproteobacteria</taxon>
        <taxon>Enterobacterales</taxon>
        <taxon>Morganellaceae</taxon>
        <taxon>Morganella</taxon>
    </lineage>
</organism>
<accession>A0A9Q4GU75</accession>
<keyword evidence="1" id="KW-0472">Membrane</keyword>
<comment type="caution">
    <text evidence="2">The sequence shown here is derived from an EMBL/GenBank/DDBJ whole genome shotgun (WGS) entry which is preliminary data.</text>
</comment>
<gene>
    <name evidence="2" type="ORF">N0392_13405</name>
</gene>
<reference evidence="2" key="1">
    <citation type="submission" date="2022-08" db="EMBL/GenBank/DDBJ databases">
        <authorList>
            <person name="Dale J.L."/>
        </authorList>
    </citation>
    <scope>NUCLEOTIDE SEQUENCE</scope>
    <source>
        <strain evidence="2">2022EL-00758</strain>
    </source>
</reference>
<evidence type="ECO:0000313" key="3">
    <source>
        <dbReference type="Proteomes" id="UP001076655"/>
    </source>
</evidence>
<protein>
    <submittedName>
        <fullName evidence="2">Uncharacterized protein</fullName>
    </submittedName>
</protein>
<keyword evidence="1" id="KW-1133">Transmembrane helix</keyword>
<dbReference type="Proteomes" id="UP001076655">
    <property type="component" value="Unassembled WGS sequence"/>
</dbReference>
<feature type="transmembrane region" description="Helical" evidence="1">
    <location>
        <begin position="12"/>
        <end position="30"/>
    </location>
</feature>
<sequence length="238" mass="26496">MTTSPRKSAGIIIGIATLILLAILVPFYFLTKSFGWWQKEFVARGYAVGVLIHQNVYELNLFDLAFTKPAFDHQSVYVPAGSLSSYFTLVTLSQQVFPNAKDILLPTENPYFSGRISISALNIDTAALATGSRQYLNAGESYRITRLTAPPDRSLFSFSTDDNAPEILHSSPYLKDIVNQGMCRTDGQSNGCGIAEDTYINLSDVLHNYFRSNLIYRVDDENKRIILQFVPIPGPVLI</sequence>
<dbReference type="AlphaFoldDB" id="A0A9Q4GU75"/>